<evidence type="ECO:0000256" key="3">
    <source>
        <dbReference type="ARBA" id="ARBA00022801"/>
    </source>
</evidence>
<dbReference type="GO" id="GO:0016042">
    <property type="term" value="P:lipid catabolic process"/>
    <property type="evidence" value="ECO:0007669"/>
    <property type="project" value="UniProtKB-KW"/>
</dbReference>
<evidence type="ECO:0000259" key="10">
    <source>
        <dbReference type="Pfam" id="PF04083"/>
    </source>
</evidence>
<evidence type="ECO:0000256" key="7">
    <source>
        <dbReference type="PIRNR" id="PIRNR000862"/>
    </source>
</evidence>
<dbReference type="Gene3D" id="3.40.50.1820">
    <property type="entry name" value="alpha/beta hydrolase"/>
    <property type="match status" value="1"/>
</dbReference>
<evidence type="ECO:0000313" key="12">
    <source>
        <dbReference type="Proteomes" id="UP001378592"/>
    </source>
</evidence>
<evidence type="ECO:0000256" key="5">
    <source>
        <dbReference type="ARBA" id="ARBA00023098"/>
    </source>
</evidence>
<dbReference type="PIRSF" id="PIRSF000862">
    <property type="entry name" value="Steryl_ester_lip"/>
    <property type="match status" value="1"/>
</dbReference>
<feature type="active site" description="Charge relay system" evidence="8">
    <location>
        <position position="346"/>
    </location>
</feature>
<dbReference type="InterPro" id="IPR025483">
    <property type="entry name" value="Lipase_euk"/>
</dbReference>
<dbReference type="Proteomes" id="UP001378592">
    <property type="component" value="Unassembled WGS sequence"/>
</dbReference>
<name>A0AAN9VJQ9_9ORTH</name>
<feature type="active site" description="Nucleophile" evidence="8">
    <location>
        <position position="173"/>
    </location>
</feature>
<keyword evidence="3 7" id="KW-0378">Hydrolase</keyword>
<organism evidence="11 12">
    <name type="scientific">Gryllus longicercus</name>
    <dbReference type="NCBI Taxonomy" id="2509291"/>
    <lineage>
        <taxon>Eukaryota</taxon>
        <taxon>Metazoa</taxon>
        <taxon>Ecdysozoa</taxon>
        <taxon>Arthropoda</taxon>
        <taxon>Hexapoda</taxon>
        <taxon>Insecta</taxon>
        <taxon>Pterygota</taxon>
        <taxon>Neoptera</taxon>
        <taxon>Polyneoptera</taxon>
        <taxon>Orthoptera</taxon>
        <taxon>Ensifera</taxon>
        <taxon>Gryllidea</taxon>
        <taxon>Grylloidea</taxon>
        <taxon>Gryllidae</taxon>
        <taxon>Gryllinae</taxon>
        <taxon>Gryllus</taxon>
    </lineage>
</organism>
<evidence type="ECO:0000256" key="4">
    <source>
        <dbReference type="ARBA" id="ARBA00022963"/>
    </source>
</evidence>
<dbReference type="PANTHER" id="PTHR11005">
    <property type="entry name" value="LYSOSOMAL ACID LIPASE-RELATED"/>
    <property type="match status" value="1"/>
</dbReference>
<evidence type="ECO:0000313" key="11">
    <source>
        <dbReference type="EMBL" id="KAK7863075.1"/>
    </source>
</evidence>
<comment type="caution">
    <text evidence="11">The sequence shown here is derived from an EMBL/GenBank/DDBJ whole genome shotgun (WGS) entry which is preliminary data.</text>
</comment>
<proteinExistence type="inferred from homology"/>
<keyword evidence="6" id="KW-0325">Glycoprotein</keyword>
<evidence type="ECO:0000256" key="1">
    <source>
        <dbReference type="ARBA" id="ARBA00010701"/>
    </source>
</evidence>
<dbReference type="GO" id="GO:0016788">
    <property type="term" value="F:hydrolase activity, acting on ester bonds"/>
    <property type="evidence" value="ECO:0007669"/>
    <property type="project" value="InterPro"/>
</dbReference>
<keyword evidence="4 7" id="KW-0442">Lipid degradation</keyword>
<evidence type="ECO:0000256" key="8">
    <source>
        <dbReference type="PIRSR" id="PIRSR000862-1"/>
    </source>
</evidence>
<feature type="active site" description="Charge relay system" evidence="8">
    <location>
        <position position="377"/>
    </location>
</feature>
<evidence type="ECO:0000256" key="6">
    <source>
        <dbReference type="ARBA" id="ARBA00023180"/>
    </source>
</evidence>
<sequence>MAPYAAFLLLGLLAPAAVLASWDIDEDVRLDTIGLLTKYGYPAEVHEVTTDDGYILSLHRVPYSPVSPLQEGKQKPVVFLQHGLLCSSADWVVMGPGAGFVYILADAGYDVWMGNARGNTYSRRHIKYKPNGLFNSKFWNFDWHEVGLYDLPASIDYVLEQTGEEKLFYAGHSMGTTAFWVMTTQRPEYNDKIRAMFALAPIAYMGYMTSPFFQLLSLANKPLEFLLNIMGVNEFLPNNELMTLGGKLLCQDKALTQFMCENVLFLIAGYDSEELNSTMLPVILGHTPAGASTNELLHYAQEIVSFKFRQWDYTATNLFHYGSLTPPKYKLSKVTAPVALFYSGNDWLAAIKDVDKLYSEISNPIGKFKNSHSKFNHLDYLWAIRAKELVYDQVLSLMTRY</sequence>
<dbReference type="InterPro" id="IPR029058">
    <property type="entry name" value="AB_hydrolase_fold"/>
</dbReference>
<keyword evidence="12" id="KW-1185">Reference proteome</keyword>
<dbReference type="SUPFAM" id="SSF53474">
    <property type="entry name" value="alpha/beta-Hydrolases"/>
    <property type="match status" value="1"/>
</dbReference>
<dbReference type="InterPro" id="IPR006693">
    <property type="entry name" value="AB_hydrolase_lipase"/>
</dbReference>
<accession>A0AAN9VJQ9</accession>
<gene>
    <name evidence="11" type="ORF">R5R35_010999</name>
</gene>
<reference evidence="11 12" key="1">
    <citation type="submission" date="2024-03" db="EMBL/GenBank/DDBJ databases">
        <title>The genome assembly and annotation of the cricket Gryllus longicercus Weissman &amp; Gray.</title>
        <authorList>
            <person name="Szrajer S."/>
            <person name="Gray D."/>
            <person name="Ylla G."/>
        </authorList>
    </citation>
    <scope>NUCLEOTIDE SEQUENCE [LARGE SCALE GENOMIC DNA]</scope>
    <source>
        <strain evidence="11">DAG 2021-001</strain>
        <tissue evidence="11">Whole body minus gut</tissue>
    </source>
</reference>
<feature type="chain" id="PRO_5042983822" description="Lipase" evidence="9">
    <location>
        <begin position="21"/>
        <end position="401"/>
    </location>
</feature>
<feature type="domain" description="Partial AB-hydrolase lipase" evidence="10">
    <location>
        <begin position="36"/>
        <end position="94"/>
    </location>
</feature>
<feature type="signal peptide" evidence="9">
    <location>
        <begin position="1"/>
        <end position="20"/>
    </location>
</feature>
<comment type="similarity">
    <text evidence="1 7">Belongs to the AB hydrolase superfamily. Lipase family.</text>
</comment>
<evidence type="ECO:0000256" key="2">
    <source>
        <dbReference type="ARBA" id="ARBA00022729"/>
    </source>
</evidence>
<keyword evidence="2 9" id="KW-0732">Signal</keyword>
<keyword evidence="5" id="KW-0443">Lipid metabolism</keyword>
<protein>
    <recommendedName>
        <fullName evidence="7">Lipase</fullName>
    </recommendedName>
</protein>
<evidence type="ECO:0000256" key="9">
    <source>
        <dbReference type="SAM" id="SignalP"/>
    </source>
</evidence>
<dbReference type="Pfam" id="PF04083">
    <property type="entry name" value="Abhydro_lipase"/>
    <property type="match status" value="1"/>
</dbReference>
<dbReference type="AlphaFoldDB" id="A0AAN9VJQ9"/>
<dbReference type="FunFam" id="3.40.50.1820:FF:000021">
    <property type="entry name" value="Lipase"/>
    <property type="match status" value="1"/>
</dbReference>
<dbReference type="EMBL" id="JAZDUA010000242">
    <property type="protein sequence ID" value="KAK7863075.1"/>
    <property type="molecule type" value="Genomic_DNA"/>
</dbReference>